<evidence type="ECO:0000313" key="2">
    <source>
        <dbReference type="Proteomes" id="UP000824246"/>
    </source>
</evidence>
<accession>A0A9D1VQU7</accession>
<dbReference type="Proteomes" id="UP000824246">
    <property type="component" value="Unassembled WGS sequence"/>
</dbReference>
<comment type="caution">
    <text evidence="1">The sequence shown here is derived from an EMBL/GenBank/DDBJ whole genome shotgun (WGS) entry which is preliminary data.</text>
</comment>
<dbReference type="AlphaFoldDB" id="A0A9D1VQU7"/>
<sequence>MGYSFGITLDELYRAIGREVYEQCIVKKSLARIDERGLFPTPYKREDYKPEGRSRGQNFAALQLACEVIDDAGNIISREGFESFAEMNVEVCDLLNEFPEGHFSKVMVQLVAFVNIYESISDKYIEDRIVSDVIEMPLDDKPNRIIRVDCHQLLHPRKP</sequence>
<protein>
    <submittedName>
        <fullName evidence="1">Uncharacterized protein</fullName>
    </submittedName>
</protein>
<reference evidence="1" key="2">
    <citation type="submission" date="2021-04" db="EMBL/GenBank/DDBJ databases">
        <authorList>
            <person name="Gilroy R."/>
        </authorList>
    </citation>
    <scope>NUCLEOTIDE SEQUENCE</scope>
    <source>
        <strain evidence="1">ChiHjej12B11-16260</strain>
    </source>
</reference>
<organism evidence="1 2">
    <name type="scientific">Candidatus Barnesiella excrementipullorum</name>
    <dbReference type="NCBI Taxonomy" id="2838479"/>
    <lineage>
        <taxon>Bacteria</taxon>
        <taxon>Pseudomonadati</taxon>
        <taxon>Bacteroidota</taxon>
        <taxon>Bacteroidia</taxon>
        <taxon>Bacteroidales</taxon>
        <taxon>Barnesiellaceae</taxon>
        <taxon>Barnesiella</taxon>
    </lineage>
</organism>
<gene>
    <name evidence="1" type="ORF">H9982_03975</name>
</gene>
<evidence type="ECO:0000313" key="1">
    <source>
        <dbReference type="EMBL" id="HIX45359.1"/>
    </source>
</evidence>
<proteinExistence type="predicted"/>
<name>A0A9D1VQU7_9BACT</name>
<reference evidence="1" key="1">
    <citation type="journal article" date="2021" name="PeerJ">
        <title>Extensive microbial diversity within the chicken gut microbiome revealed by metagenomics and culture.</title>
        <authorList>
            <person name="Gilroy R."/>
            <person name="Ravi A."/>
            <person name="Getino M."/>
            <person name="Pursley I."/>
            <person name="Horton D.L."/>
            <person name="Alikhan N.F."/>
            <person name="Baker D."/>
            <person name="Gharbi K."/>
            <person name="Hall N."/>
            <person name="Watson M."/>
            <person name="Adriaenssens E.M."/>
            <person name="Foster-Nyarko E."/>
            <person name="Jarju S."/>
            <person name="Secka A."/>
            <person name="Antonio M."/>
            <person name="Oren A."/>
            <person name="Chaudhuri R.R."/>
            <person name="La Ragione R."/>
            <person name="Hildebrand F."/>
            <person name="Pallen M.J."/>
        </authorList>
    </citation>
    <scope>NUCLEOTIDE SEQUENCE</scope>
    <source>
        <strain evidence="1">ChiHjej12B11-16260</strain>
    </source>
</reference>
<dbReference type="EMBL" id="DXFB01000109">
    <property type="protein sequence ID" value="HIX45359.1"/>
    <property type="molecule type" value="Genomic_DNA"/>
</dbReference>